<dbReference type="AlphaFoldDB" id="A0A4Y7IQS3"/>
<dbReference type="Gramene" id="RZC50071">
    <property type="protein sequence ID" value="RZC50071"/>
    <property type="gene ID" value="C5167_018501"/>
</dbReference>
<dbReference type="Proteomes" id="UP000316621">
    <property type="component" value="Chromosome 2"/>
</dbReference>
<protein>
    <submittedName>
        <fullName evidence="1">Uncharacterized protein</fullName>
    </submittedName>
</protein>
<sequence length="201" mass="23502">MKRRLNLLILRVHEVLESIQEREKTLAKNEKVFARDTQVLQEVRQELIKQPNHPDEVTFGEELRVGRKAMTKIKVTPAGFPYQYYQGERESYRDGITHCMMQERKPMFVKLVELELLYYKLKNEMKQGHYSSSRWVMTPQPKFETTARGGDSFQGRWIKLFVVYKSARLYGVGSGRGGGYGRYGFCSLSMRIWAFGFGLLV</sequence>
<reference evidence="1 2" key="1">
    <citation type="journal article" date="2018" name="Science">
        <title>The opium poppy genome and morphinan production.</title>
        <authorList>
            <person name="Guo L."/>
            <person name="Winzer T."/>
            <person name="Yang X."/>
            <person name="Li Y."/>
            <person name="Ning Z."/>
            <person name="He Z."/>
            <person name="Teodor R."/>
            <person name="Lu Y."/>
            <person name="Bowser T.A."/>
            <person name="Graham I.A."/>
            <person name="Ye K."/>
        </authorList>
    </citation>
    <scope>NUCLEOTIDE SEQUENCE [LARGE SCALE GENOMIC DNA]</scope>
    <source>
        <strain evidence="2">cv. HN1</strain>
        <tissue evidence="1">Leaves</tissue>
    </source>
</reference>
<dbReference type="EMBL" id="CM010716">
    <property type="protein sequence ID" value="RZC50071.1"/>
    <property type="molecule type" value="Genomic_DNA"/>
</dbReference>
<evidence type="ECO:0000313" key="1">
    <source>
        <dbReference type="EMBL" id="RZC50071.1"/>
    </source>
</evidence>
<gene>
    <name evidence="1" type="ORF">C5167_018501</name>
</gene>
<name>A0A4Y7IQS3_PAPSO</name>
<accession>A0A4Y7IQS3</accession>
<proteinExistence type="predicted"/>
<organism evidence="1 2">
    <name type="scientific">Papaver somniferum</name>
    <name type="common">Opium poppy</name>
    <dbReference type="NCBI Taxonomy" id="3469"/>
    <lineage>
        <taxon>Eukaryota</taxon>
        <taxon>Viridiplantae</taxon>
        <taxon>Streptophyta</taxon>
        <taxon>Embryophyta</taxon>
        <taxon>Tracheophyta</taxon>
        <taxon>Spermatophyta</taxon>
        <taxon>Magnoliopsida</taxon>
        <taxon>Ranunculales</taxon>
        <taxon>Papaveraceae</taxon>
        <taxon>Papaveroideae</taxon>
        <taxon>Papaver</taxon>
    </lineage>
</organism>
<evidence type="ECO:0000313" key="2">
    <source>
        <dbReference type="Proteomes" id="UP000316621"/>
    </source>
</evidence>
<keyword evidence="2" id="KW-1185">Reference proteome</keyword>